<keyword evidence="5" id="KW-0762">Sugar transport</keyword>
<feature type="transmembrane region" description="Helical" evidence="11">
    <location>
        <begin position="295"/>
        <end position="316"/>
    </location>
</feature>
<evidence type="ECO:0000256" key="5">
    <source>
        <dbReference type="ARBA" id="ARBA00022597"/>
    </source>
</evidence>
<evidence type="ECO:0000256" key="6">
    <source>
        <dbReference type="ARBA" id="ARBA00022692"/>
    </source>
</evidence>
<evidence type="ECO:0000256" key="1">
    <source>
        <dbReference type="ARBA" id="ARBA00004651"/>
    </source>
</evidence>
<dbReference type="InterPro" id="IPR001851">
    <property type="entry name" value="ABC_transp_permease"/>
</dbReference>
<feature type="transmembrane region" description="Helical" evidence="11">
    <location>
        <begin position="61"/>
        <end position="78"/>
    </location>
</feature>
<evidence type="ECO:0000256" key="3">
    <source>
        <dbReference type="ARBA" id="ARBA00022475"/>
    </source>
</evidence>
<evidence type="ECO:0000256" key="2">
    <source>
        <dbReference type="ARBA" id="ARBA00022448"/>
    </source>
</evidence>
<reference evidence="12 13" key="1">
    <citation type="submission" date="2019-07" db="EMBL/GenBank/DDBJ databases">
        <authorList>
            <person name="Kim J.K."/>
            <person name="Cheong H.-M."/>
            <person name="Choi Y."/>
            <person name="Hwang K.J."/>
            <person name="Lee S."/>
            <person name="Choi C."/>
        </authorList>
    </citation>
    <scope>NUCLEOTIDE SEQUENCE [LARGE SCALE GENOMIC DNA]</scope>
    <source>
        <strain evidence="12 13">KS 22</strain>
    </source>
</reference>
<comment type="subcellular location">
    <subcellularLocation>
        <location evidence="1">Cell membrane</location>
        <topology evidence="1">Multi-pass membrane protein</topology>
    </subcellularLocation>
</comment>
<evidence type="ECO:0000256" key="9">
    <source>
        <dbReference type="ARBA" id="ARBA00035611"/>
    </source>
</evidence>
<keyword evidence="3" id="KW-1003">Cell membrane</keyword>
<proteinExistence type="predicted"/>
<feature type="transmembrane region" description="Helical" evidence="11">
    <location>
        <begin position="379"/>
        <end position="396"/>
    </location>
</feature>
<evidence type="ECO:0000256" key="8">
    <source>
        <dbReference type="ARBA" id="ARBA00023136"/>
    </source>
</evidence>
<feature type="transmembrane region" description="Helical" evidence="11">
    <location>
        <begin position="175"/>
        <end position="202"/>
    </location>
</feature>
<feature type="transmembrane region" description="Helical" evidence="11">
    <location>
        <begin position="107"/>
        <end position="129"/>
    </location>
</feature>
<feature type="transmembrane region" description="Helical" evidence="11">
    <location>
        <begin position="136"/>
        <end position="155"/>
    </location>
</feature>
<feature type="transmembrane region" description="Helical" evidence="11">
    <location>
        <begin position="223"/>
        <end position="242"/>
    </location>
</feature>
<feature type="transmembrane region" description="Helical" evidence="11">
    <location>
        <begin position="85"/>
        <end position="101"/>
    </location>
</feature>
<keyword evidence="13" id="KW-1185">Reference proteome</keyword>
<dbReference type="GO" id="GO:0022857">
    <property type="term" value="F:transmembrane transporter activity"/>
    <property type="evidence" value="ECO:0007669"/>
    <property type="project" value="InterPro"/>
</dbReference>
<dbReference type="EMBL" id="CP041969">
    <property type="protein sequence ID" value="QMV44937.1"/>
    <property type="molecule type" value="Genomic_DNA"/>
</dbReference>
<organism evidence="12 13">
    <name type="scientific">Cohnella cholangitidis</name>
    <dbReference type="NCBI Taxonomy" id="2598458"/>
    <lineage>
        <taxon>Bacteria</taxon>
        <taxon>Bacillati</taxon>
        <taxon>Bacillota</taxon>
        <taxon>Bacilli</taxon>
        <taxon>Bacillales</taxon>
        <taxon>Paenibacillaceae</taxon>
        <taxon>Cohnella</taxon>
    </lineage>
</organism>
<evidence type="ECO:0000256" key="4">
    <source>
        <dbReference type="ARBA" id="ARBA00022519"/>
    </source>
</evidence>
<dbReference type="RefSeq" id="WP_182303904.1">
    <property type="nucleotide sequence ID" value="NZ_CP041969.1"/>
</dbReference>
<protein>
    <recommendedName>
        <fullName evidence="10">Xylose transport system permease protein XylH</fullName>
    </recommendedName>
</protein>
<sequence length="401" mass="42567">MKQNAIGGAPASFFNEAKTQLKGNIREYGMYIALFVIMVTFWFLTGGLFMSSRNISNLLDQTGYIAVLAVGMTLVIVIRHIDLSVGFAAGFMGAIAAIMMSEMGSPVYVTVPVILVLGIVIGMFNGVLVASIGIPAFVSSLAAMLIFRGALLQVTEKTGTILVEDKHFNALGNGYIPSIAEVGGLHLLTLILGSVAILFFIFGQIKQRSNKLKYNFEVVSKSIFAIKLVFISAIIAYITWILAGYNGFSWTMIIMLAVVIIYHFLTTKTVLGRHIYAVGSNPEAAHLSGINVKKITYVVFGSMGLLSALSGILYTARLQSATTTAGTLFELDAIAAAYVGGVSAAGGVGKVTGSIIGAIVMTSLTSGMNLMGVGISYQYMIRGGVLAAAVIFDVMTRKKRG</sequence>
<dbReference type="GO" id="GO:0005886">
    <property type="term" value="C:plasma membrane"/>
    <property type="evidence" value="ECO:0007669"/>
    <property type="project" value="UniProtKB-SubCell"/>
</dbReference>
<dbReference type="SUPFAM" id="SSF81345">
    <property type="entry name" value="ABC transporter involved in vitamin B12 uptake, BtuC"/>
    <property type="match status" value="1"/>
</dbReference>
<feature type="transmembrane region" description="Helical" evidence="11">
    <location>
        <begin position="28"/>
        <end position="49"/>
    </location>
</feature>
<name>A0A7G5C6V3_9BACL</name>
<dbReference type="KEGG" id="cchl:FPL14_07845"/>
<keyword evidence="7 11" id="KW-1133">Transmembrane helix</keyword>
<evidence type="ECO:0000256" key="10">
    <source>
        <dbReference type="ARBA" id="ARBA00035686"/>
    </source>
</evidence>
<dbReference type="Proteomes" id="UP000515679">
    <property type="component" value="Chromosome"/>
</dbReference>
<dbReference type="PANTHER" id="PTHR32196">
    <property type="entry name" value="ABC TRANSPORTER PERMEASE PROTEIN YPHD-RELATED-RELATED"/>
    <property type="match status" value="1"/>
</dbReference>
<dbReference type="AlphaFoldDB" id="A0A7G5C6V3"/>
<dbReference type="PANTHER" id="PTHR32196:SF32">
    <property type="entry name" value="XYLOSE TRANSPORT SYSTEM PERMEASE PROTEIN XYLH"/>
    <property type="match status" value="1"/>
</dbReference>
<keyword evidence="2" id="KW-0813">Transport</keyword>
<dbReference type="CDD" id="cd06579">
    <property type="entry name" value="TM_PBP1_transp_AraH_like"/>
    <property type="match status" value="1"/>
</dbReference>
<keyword evidence="8 11" id="KW-0472">Membrane</keyword>
<evidence type="ECO:0000256" key="7">
    <source>
        <dbReference type="ARBA" id="ARBA00022989"/>
    </source>
</evidence>
<evidence type="ECO:0000313" key="12">
    <source>
        <dbReference type="EMBL" id="QMV44937.1"/>
    </source>
</evidence>
<evidence type="ECO:0000313" key="13">
    <source>
        <dbReference type="Proteomes" id="UP000515679"/>
    </source>
</evidence>
<accession>A0A7G5C6V3</accession>
<keyword evidence="4" id="KW-0997">Cell inner membrane</keyword>
<comment type="function">
    <text evidence="9">Part of the binding-protein-dependent transport system for D-xylose. Probably responsible for the translocation of the substrate across the membrane.</text>
</comment>
<dbReference type="Pfam" id="PF02653">
    <property type="entry name" value="BPD_transp_2"/>
    <property type="match status" value="1"/>
</dbReference>
<dbReference type="InterPro" id="IPR037294">
    <property type="entry name" value="ABC_BtuC-like"/>
</dbReference>
<feature type="transmembrane region" description="Helical" evidence="11">
    <location>
        <begin position="248"/>
        <end position="265"/>
    </location>
</feature>
<gene>
    <name evidence="12" type="ORF">FPL14_07845</name>
</gene>
<evidence type="ECO:0000256" key="11">
    <source>
        <dbReference type="SAM" id="Phobius"/>
    </source>
</evidence>
<keyword evidence="6 11" id="KW-0812">Transmembrane</keyword>